<dbReference type="SUPFAM" id="SSF57196">
    <property type="entry name" value="EGF/Laminin"/>
    <property type="match status" value="2"/>
</dbReference>
<sequence>MPLTLAACLLFILFHTGLAKCPNGYNDISGGCYKVINGTSYSWTRARDYCTNDSKVLPANSTVSGSVTHLLALEYVTEQNALFYWMSAYSIQSPFWIDGMVADGTWNWSGQAITWYFTADKRAVIGNGTNYKLIYNANLTNYQIADDVESKEQYFICEYQVPCNSSNSCGHNSKCYMNLGEKLCVCSPGYTGATCQDEIDECLAAPCLHGGVCKDQVNNYTCNCASTYYTGGICETEVPGTTEDQRKIAFWTVLGVVIGIIVILTLSDLPWADIMTSIGCGNYCRTNKDASGEMYDDNLDFSGSPTNDGNYARKVVSVNDGKPSDYHVRTAVWTPEYETGHISAGHRSTNTNMQEREIDGRRVYAVDINQSTKAASKHKDPADTMVSWTQQLQEQLRNKQPRQTSADSTKQLIHSPSNNSN</sequence>
<dbReference type="Gene3D" id="2.10.25.10">
    <property type="entry name" value="Laminin"/>
    <property type="match status" value="2"/>
</dbReference>
<dbReference type="GO" id="GO:0005509">
    <property type="term" value="F:calcium ion binding"/>
    <property type="evidence" value="ECO:0007669"/>
    <property type="project" value="InterPro"/>
</dbReference>
<dbReference type="InterPro" id="IPR016186">
    <property type="entry name" value="C-type_lectin-like/link_sf"/>
</dbReference>
<comment type="caution">
    <text evidence="6">Lacks conserved residue(s) required for the propagation of feature annotation.</text>
</comment>
<evidence type="ECO:0000256" key="8">
    <source>
        <dbReference type="SAM" id="Phobius"/>
    </source>
</evidence>
<evidence type="ECO:0000256" key="9">
    <source>
        <dbReference type="SAM" id="SignalP"/>
    </source>
</evidence>
<organism evidence="11 12">
    <name type="scientific">Adineta ricciae</name>
    <name type="common">Rotifer</name>
    <dbReference type="NCBI Taxonomy" id="249248"/>
    <lineage>
        <taxon>Eukaryota</taxon>
        <taxon>Metazoa</taxon>
        <taxon>Spiralia</taxon>
        <taxon>Gnathifera</taxon>
        <taxon>Rotifera</taxon>
        <taxon>Eurotatoria</taxon>
        <taxon>Bdelloidea</taxon>
        <taxon>Adinetida</taxon>
        <taxon>Adinetidae</taxon>
        <taxon>Adineta</taxon>
    </lineage>
</organism>
<feature type="chain" id="PRO_5033040116" description="EGF-like domain-containing protein" evidence="9">
    <location>
        <begin position="20"/>
        <end position="421"/>
    </location>
</feature>
<dbReference type="SUPFAM" id="SSF56436">
    <property type="entry name" value="C-type lectin-like"/>
    <property type="match status" value="1"/>
</dbReference>
<feature type="domain" description="EGF-like" evidence="10">
    <location>
        <begin position="159"/>
        <end position="196"/>
    </location>
</feature>
<evidence type="ECO:0000256" key="5">
    <source>
        <dbReference type="ARBA" id="ARBA00023180"/>
    </source>
</evidence>
<feature type="transmembrane region" description="Helical" evidence="8">
    <location>
        <begin position="248"/>
        <end position="266"/>
    </location>
</feature>
<evidence type="ECO:0000256" key="3">
    <source>
        <dbReference type="ARBA" id="ARBA00022737"/>
    </source>
</evidence>
<feature type="region of interest" description="Disordered" evidence="7">
    <location>
        <begin position="394"/>
        <end position="421"/>
    </location>
</feature>
<evidence type="ECO:0000256" key="4">
    <source>
        <dbReference type="ARBA" id="ARBA00023157"/>
    </source>
</evidence>
<dbReference type="CDD" id="cd00037">
    <property type="entry name" value="CLECT"/>
    <property type="match status" value="1"/>
</dbReference>
<evidence type="ECO:0000256" key="6">
    <source>
        <dbReference type="PROSITE-ProRule" id="PRU00076"/>
    </source>
</evidence>
<dbReference type="PANTHER" id="PTHR24049">
    <property type="entry name" value="CRUMBS FAMILY MEMBER"/>
    <property type="match status" value="1"/>
</dbReference>
<feature type="disulfide bond" evidence="6">
    <location>
        <begin position="186"/>
        <end position="195"/>
    </location>
</feature>
<dbReference type="SMART" id="SM00179">
    <property type="entry name" value="EGF_CA"/>
    <property type="match status" value="1"/>
</dbReference>
<gene>
    <name evidence="11" type="ORF">XAT740_LOCUS2878</name>
</gene>
<evidence type="ECO:0000256" key="7">
    <source>
        <dbReference type="SAM" id="MobiDB-lite"/>
    </source>
</evidence>
<keyword evidence="3" id="KW-0677">Repeat</keyword>
<keyword evidence="1 6" id="KW-0245">EGF-like domain</keyword>
<evidence type="ECO:0000313" key="11">
    <source>
        <dbReference type="EMBL" id="CAF0799017.1"/>
    </source>
</evidence>
<dbReference type="PROSITE" id="PS01187">
    <property type="entry name" value="EGF_CA"/>
    <property type="match status" value="1"/>
</dbReference>
<feature type="compositionally biased region" description="Polar residues" evidence="7">
    <location>
        <begin position="401"/>
        <end position="421"/>
    </location>
</feature>
<comment type="caution">
    <text evidence="11">The sequence shown here is derived from an EMBL/GenBank/DDBJ whole genome shotgun (WGS) entry which is preliminary data.</text>
</comment>
<dbReference type="InterPro" id="IPR000152">
    <property type="entry name" value="EGF-type_Asp/Asn_hydroxyl_site"/>
</dbReference>
<dbReference type="Gene3D" id="3.10.100.10">
    <property type="entry name" value="Mannose-Binding Protein A, subunit A"/>
    <property type="match status" value="1"/>
</dbReference>
<proteinExistence type="predicted"/>
<dbReference type="PROSITE" id="PS00022">
    <property type="entry name" value="EGF_1"/>
    <property type="match status" value="1"/>
</dbReference>
<dbReference type="FunFam" id="2.10.25.10:FF:000472">
    <property type="entry name" value="Uncharacterized protein, isoform A"/>
    <property type="match status" value="1"/>
</dbReference>
<dbReference type="AlphaFoldDB" id="A0A813SQ91"/>
<dbReference type="Proteomes" id="UP000663828">
    <property type="component" value="Unassembled WGS sequence"/>
</dbReference>
<dbReference type="CDD" id="cd00054">
    <property type="entry name" value="EGF_CA"/>
    <property type="match status" value="1"/>
</dbReference>
<keyword evidence="12" id="KW-1185">Reference proteome</keyword>
<evidence type="ECO:0000256" key="1">
    <source>
        <dbReference type="ARBA" id="ARBA00022536"/>
    </source>
</evidence>
<keyword evidence="8" id="KW-1133">Transmembrane helix</keyword>
<keyword evidence="2 9" id="KW-0732">Signal</keyword>
<evidence type="ECO:0000259" key="10">
    <source>
        <dbReference type="PROSITE" id="PS50026"/>
    </source>
</evidence>
<accession>A0A813SQ91</accession>
<dbReference type="CDD" id="cd00053">
    <property type="entry name" value="EGF"/>
    <property type="match status" value="1"/>
</dbReference>
<dbReference type="EMBL" id="CAJNOR010000106">
    <property type="protein sequence ID" value="CAF0799017.1"/>
    <property type="molecule type" value="Genomic_DNA"/>
</dbReference>
<protein>
    <recommendedName>
        <fullName evidence="10">EGF-like domain-containing protein</fullName>
    </recommendedName>
</protein>
<keyword evidence="4 6" id="KW-1015">Disulfide bond</keyword>
<dbReference type="InterPro" id="IPR016187">
    <property type="entry name" value="CTDL_fold"/>
</dbReference>
<dbReference type="InterPro" id="IPR001881">
    <property type="entry name" value="EGF-like_Ca-bd_dom"/>
</dbReference>
<keyword evidence="5" id="KW-0325">Glycoprotein</keyword>
<keyword evidence="8" id="KW-0812">Transmembrane</keyword>
<dbReference type="InterPro" id="IPR018097">
    <property type="entry name" value="EGF_Ca-bd_CS"/>
</dbReference>
<dbReference type="SMART" id="SM00181">
    <property type="entry name" value="EGF"/>
    <property type="match status" value="2"/>
</dbReference>
<name>A0A813SQ91_ADIRI</name>
<dbReference type="PROSITE" id="PS01186">
    <property type="entry name" value="EGF_2"/>
    <property type="match status" value="1"/>
</dbReference>
<evidence type="ECO:0000256" key="2">
    <source>
        <dbReference type="ARBA" id="ARBA00022729"/>
    </source>
</evidence>
<dbReference type="InterPro" id="IPR000742">
    <property type="entry name" value="EGF"/>
</dbReference>
<dbReference type="PROSITE" id="PS50026">
    <property type="entry name" value="EGF_3"/>
    <property type="match status" value="2"/>
</dbReference>
<feature type="domain" description="EGF-like" evidence="10">
    <location>
        <begin position="198"/>
        <end position="235"/>
    </location>
</feature>
<dbReference type="PROSITE" id="PS00010">
    <property type="entry name" value="ASX_HYDROXYL"/>
    <property type="match status" value="1"/>
</dbReference>
<keyword evidence="8" id="KW-0472">Membrane</keyword>
<evidence type="ECO:0000313" key="12">
    <source>
        <dbReference type="Proteomes" id="UP000663828"/>
    </source>
</evidence>
<reference evidence="11" key="1">
    <citation type="submission" date="2021-02" db="EMBL/GenBank/DDBJ databases">
        <authorList>
            <person name="Nowell W R."/>
        </authorList>
    </citation>
    <scope>NUCLEOTIDE SEQUENCE</scope>
</reference>
<feature type="signal peptide" evidence="9">
    <location>
        <begin position="1"/>
        <end position="19"/>
    </location>
</feature>
<dbReference type="InterPro" id="IPR051022">
    <property type="entry name" value="Notch_Cell-Fate_Det"/>
</dbReference>